<dbReference type="Proteomes" id="UP000663499">
    <property type="component" value="Chromosome"/>
</dbReference>
<dbReference type="KEGG" id="alka:J0B03_08590"/>
<name>A0A974XDW3_9FIRM</name>
<evidence type="ECO:0008006" key="3">
    <source>
        <dbReference type="Google" id="ProtNLM"/>
    </source>
</evidence>
<dbReference type="EMBL" id="CP071444">
    <property type="protein sequence ID" value="QSX07866.1"/>
    <property type="molecule type" value="Genomic_DNA"/>
</dbReference>
<reference evidence="1" key="1">
    <citation type="submission" date="2021-03" db="EMBL/GenBank/DDBJ databases">
        <title>Alkalibacter marinus sp. nov., isolated from tidal flat sediment.</title>
        <authorList>
            <person name="Namirimu T."/>
            <person name="Yang J.-A."/>
            <person name="Yang S.-H."/>
            <person name="Kim Y.-J."/>
            <person name="Kwon K.K."/>
        </authorList>
    </citation>
    <scope>NUCLEOTIDE SEQUENCE</scope>
    <source>
        <strain evidence="1">ES005</strain>
    </source>
</reference>
<dbReference type="RefSeq" id="WP_207299208.1">
    <property type="nucleotide sequence ID" value="NZ_CP071444.1"/>
</dbReference>
<keyword evidence="2" id="KW-1185">Reference proteome</keyword>
<organism evidence="1 2">
    <name type="scientific">Alkalibacter rhizosphaerae</name>
    <dbReference type="NCBI Taxonomy" id="2815577"/>
    <lineage>
        <taxon>Bacteria</taxon>
        <taxon>Bacillati</taxon>
        <taxon>Bacillota</taxon>
        <taxon>Clostridia</taxon>
        <taxon>Eubacteriales</taxon>
        <taxon>Eubacteriaceae</taxon>
        <taxon>Alkalibacter</taxon>
    </lineage>
</organism>
<protein>
    <recommendedName>
        <fullName evidence="3">Polyhydroxyalkanoate synthesis regulator phasin</fullName>
    </recommendedName>
</protein>
<sequence length="91" mass="10242">MDELKKLMLLTLGAASASMEKVDGVVQELIEKGKMTVKEGKELREELLRDKESGKHKEELKSFLASLRLATKEDLEKLEARVAELEAKLSE</sequence>
<gene>
    <name evidence="1" type="ORF">J0B03_08590</name>
</gene>
<evidence type="ECO:0000313" key="2">
    <source>
        <dbReference type="Proteomes" id="UP000663499"/>
    </source>
</evidence>
<accession>A0A974XDW3</accession>
<evidence type="ECO:0000313" key="1">
    <source>
        <dbReference type="EMBL" id="QSX07866.1"/>
    </source>
</evidence>
<proteinExistence type="predicted"/>
<dbReference type="AlphaFoldDB" id="A0A974XDW3"/>